<dbReference type="Gene3D" id="2.120.10.30">
    <property type="entry name" value="TolB, C-terminal domain"/>
    <property type="match status" value="1"/>
</dbReference>
<dbReference type="Pfam" id="PF00097">
    <property type="entry name" value="zf-C3HC4"/>
    <property type="match status" value="1"/>
</dbReference>
<keyword evidence="4" id="KW-0862">Zinc</keyword>
<dbReference type="PANTHER" id="PTHR25462">
    <property type="entry name" value="BONUS, ISOFORM C-RELATED"/>
    <property type="match status" value="1"/>
</dbReference>
<dbReference type="InterPro" id="IPR018957">
    <property type="entry name" value="Znf_C3HC4_RING-type"/>
</dbReference>
<dbReference type="InterPro" id="IPR000315">
    <property type="entry name" value="Znf_B-box"/>
</dbReference>
<evidence type="ECO:0000259" key="8">
    <source>
        <dbReference type="PROSITE" id="PS50119"/>
    </source>
</evidence>
<dbReference type="PROSITE" id="PS50089">
    <property type="entry name" value="ZF_RING_2"/>
    <property type="match status" value="1"/>
</dbReference>
<dbReference type="SUPFAM" id="SSF57850">
    <property type="entry name" value="RING/U-box"/>
    <property type="match status" value="1"/>
</dbReference>
<evidence type="ECO:0000313" key="9">
    <source>
        <dbReference type="Proteomes" id="UP000694888"/>
    </source>
</evidence>
<dbReference type="CDD" id="cd19757">
    <property type="entry name" value="Bbox1"/>
    <property type="match status" value="1"/>
</dbReference>
<reference evidence="10" key="1">
    <citation type="submission" date="2025-08" db="UniProtKB">
        <authorList>
            <consortium name="RefSeq"/>
        </authorList>
    </citation>
    <scope>IDENTIFICATION</scope>
</reference>
<evidence type="ECO:0000256" key="2">
    <source>
        <dbReference type="ARBA" id="ARBA00022737"/>
    </source>
</evidence>
<dbReference type="PROSITE" id="PS00518">
    <property type="entry name" value="ZF_RING_1"/>
    <property type="match status" value="1"/>
</dbReference>
<keyword evidence="3 5" id="KW-0863">Zinc-finger</keyword>
<feature type="domain" description="B box-type" evidence="8">
    <location>
        <begin position="198"/>
        <end position="240"/>
    </location>
</feature>
<dbReference type="InterPro" id="IPR013083">
    <property type="entry name" value="Znf_RING/FYVE/PHD"/>
</dbReference>
<evidence type="ECO:0000313" key="10">
    <source>
        <dbReference type="RefSeq" id="XP_005092418.1"/>
    </source>
</evidence>
<dbReference type="Pfam" id="PF00643">
    <property type="entry name" value="zf-B_box"/>
    <property type="match status" value="1"/>
</dbReference>
<proteinExistence type="predicted"/>
<evidence type="ECO:0000256" key="6">
    <source>
        <dbReference type="PROSITE-ProRule" id="PRU00504"/>
    </source>
</evidence>
<evidence type="ECO:0000256" key="4">
    <source>
        <dbReference type="ARBA" id="ARBA00022833"/>
    </source>
</evidence>
<evidence type="ECO:0000256" key="3">
    <source>
        <dbReference type="ARBA" id="ARBA00022771"/>
    </source>
</evidence>
<dbReference type="Gene3D" id="3.30.160.60">
    <property type="entry name" value="Classic Zinc Finger"/>
    <property type="match status" value="1"/>
</dbReference>
<keyword evidence="9" id="KW-1185">Reference proteome</keyword>
<dbReference type="InterPro" id="IPR001258">
    <property type="entry name" value="NHL_repeat"/>
</dbReference>
<organism evidence="9 10">
    <name type="scientific">Aplysia californica</name>
    <name type="common">California sea hare</name>
    <dbReference type="NCBI Taxonomy" id="6500"/>
    <lineage>
        <taxon>Eukaryota</taxon>
        <taxon>Metazoa</taxon>
        <taxon>Spiralia</taxon>
        <taxon>Lophotrochozoa</taxon>
        <taxon>Mollusca</taxon>
        <taxon>Gastropoda</taxon>
        <taxon>Heterobranchia</taxon>
        <taxon>Euthyneura</taxon>
        <taxon>Tectipleura</taxon>
        <taxon>Aplysiida</taxon>
        <taxon>Aplysioidea</taxon>
        <taxon>Aplysiidae</taxon>
        <taxon>Aplysia</taxon>
    </lineage>
</organism>
<evidence type="ECO:0000256" key="5">
    <source>
        <dbReference type="PROSITE-ProRule" id="PRU00024"/>
    </source>
</evidence>
<accession>A0ABM0JFD0</accession>
<gene>
    <name evidence="10" type="primary">LOC101850399</name>
</gene>
<keyword evidence="2" id="KW-0677">Repeat</keyword>
<dbReference type="PROSITE" id="PS50119">
    <property type="entry name" value="ZF_BBOX"/>
    <property type="match status" value="2"/>
</dbReference>
<dbReference type="Proteomes" id="UP000694888">
    <property type="component" value="Unplaced"/>
</dbReference>
<feature type="repeat" description="NHL" evidence="6">
    <location>
        <begin position="580"/>
        <end position="608"/>
    </location>
</feature>
<dbReference type="SUPFAM" id="SSF101898">
    <property type="entry name" value="NHL repeat"/>
    <property type="match status" value="1"/>
</dbReference>
<dbReference type="InterPro" id="IPR001841">
    <property type="entry name" value="Znf_RING"/>
</dbReference>
<feature type="domain" description="B box-type" evidence="8">
    <location>
        <begin position="81"/>
        <end position="124"/>
    </location>
</feature>
<keyword evidence="1" id="KW-0479">Metal-binding</keyword>
<name>A0ABM0JFD0_APLCA</name>
<evidence type="ECO:0000256" key="1">
    <source>
        <dbReference type="ARBA" id="ARBA00022723"/>
    </source>
</evidence>
<dbReference type="GeneID" id="101850399"/>
<dbReference type="InterPro" id="IPR017907">
    <property type="entry name" value="Znf_RING_CS"/>
</dbReference>
<dbReference type="Gene3D" id="3.30.40.10">
    <property type="entry name" value="Zinc/RING finger domain, C3HC4 (zinc finger)"/>
    <property type="match status" value="1"/>
</dbReference>
<dbReference type="InterPro" id="IPR011042">
    <property type="entry name" value="6-blade_b-propeller_TolB-like"/>
</dbReference>
<sequence length="709" mass="79278">MASRHSTVSGVMGQCICAGCSGPLVSPVQLTECLHILCNKCALKLKRNSGSNTIFCPKCNTENNDLLTLQLIAGISSNSSDDVIMCDRCMKDAAMWNCFNCSMNLCGNCRTHHEEQATDETGDIALDQKKHSYMLLPQASNLRGKIFDSSFREINEEEDAAAAFDSLDASDTRCPVCNEDRANCRHTVILQSLQNEALPPTHCPKAGHAEYAFFCLKCWVPCCGECSEKGEHKLHETRPLEDMGTYLEDSMNKVKERASALMQGCVEDVKEEEAIEQRLKKHVDMIGKSMEERRLKILKQTTISFDQAVANARGQGQDILTDYRGKLAESQRFNYFLDNLRDTLSNISLDRNHFSVANSIQVFEKQKEASSLLAEVDGAMRNLTKAEERRLVLPEVKKVVPPPLPLARVGTEWSSLKLAFSLPLGDRVSIPLSIVVTGSEECLISAKMSKERDPDGIIYYHQKTGPFVHDTPRGRFMISQLKSKEIVASYSNPDTEEHGVMYSNGHFLSSPSLGNNVQFDEVKRFDFPPTGITTTSDNYILVCVLADSEKVKHLSCLMKMSLRGEVIKTTMRRPGRNMISPDFVAVNDDGDICVADTEGSSVIVLNENLDIKDRMNYRLPTMMDESSSVFKPHGLCYDSYGRIIVTDPDNQSVVRLVRDPNTLKYIMQPLLTKSDDLPGLSYPRLVAMGPDMRLWVVCRNDILVFDYCT</sequence>
<dbReference type="Pfam" id="PF01436">
    <property type="entry name" value="NHL"/>
    <property type="match status" value="1"/>
</dbReference>
<evidence type="ECO:0000259" key="7">
    <source>
        <dbReference type="PROSITE" id="PS50089"/>
    </source>
</evidence>
<protein>
    <submittedName>
        <fullName evidence="10">Uncharacterized protein LOC101850399</fullName>
    </submittedName>
</protein>
<dbReference type="InterPro" id="IPR047153">
    <property type="entry name" value="TRIM45/56/19-like"/>
</dbReference>
<dbReference type="SUPFAM" id="SSF57845">
    <property type="entry name" value="B-box zinc-binding domain"/>
    <property type="match status" value="1"/>
</dbReference>
<dbReference type="PANTHER" id="PTHR25462:SF306">
    <property type="entry name" value="TRIPARTITE MOTIF CONTAINING 9"/>
    <property type="match status" value="1"/>
</dbReference>
<dbReference type="RefSeq" id="XP_005092418.1">
    <property type="nucleotide sequence ID" value="XM_005092361.3"/>
</dbReference>
<feature type="domain" description="RING-type" evidence="7">
    <location>
        <begin position="17"/>
        <end position="60"/>
    </location>
</feature>
<dbReference type="PROSITE" id="PS51125">
    <property type="entry name" value="NHL"/>
    <property type="match status" value="1"/>
</dbReference>